<dbReference type="GO" id="GO:0005634">
    <property type="term" value="C:nucleus"/>
    <property type="evidence" value="ECO:0007669"/>
    <property type="project" value="UniProtKB-SubCell"/>
</dbReference>
<dbReference type="InterPro" id="IPR009057">
    <property type="entry name" value="Homeodomain-like_sf"/>
</dbReference>
<keyword evidence="3 5" id="KW-0371">Homeobox</keyword>
<evidence type="ECO:0000256" key="1">
    <source>
        <dbReference type="ARBA" id="ARBA00004123"/>
    </source>
</evidence>
<protein>
    <submittedName>
        <fullName evidence="9">3748_t:CDS:1</fullName>
    </submittedName>
</protein>
<dbReference type="InterPro" id="IPR051000">
    <property type="entry name" value="Homeobox_DNA-bind_prot"/>
</dbReference>
<evidence type="ECO:0000313" key="10">
    <source>
        <dbReference type="Proteomes" id="UP000789342"/>
    </source>
</evidence>
<dbReference type="InterPro" id="IPR001356">
    <property type="entry name" value="HD"/>
</dbReference>
<sequence length="510" mass="56850">MIAAFPFQSDQYYNQPSTTTSLMNIGNSNSGRTNLGDSLHQPLFRREMVSDQDIKDNGGGSLLVNDSSSEPPSPTIPLSGGSIFPYPSSIIPYRQVKRRRRLTEEETNVLIGTFEDVQKPDAEMRTRLAKQLKMSSRAVQVWFQNRRAKVKRDALESKNAAKMNRPKQLTLAPDYCQEKKITEFDSMPSLSPVSSYASSPNDSKSKDDLSSQRMVRPFNTQSIANLSFALTSSNNKHSEENIQSLHYPQTVSNNNMNNENNRECDSAAGLLQQECYWDASDNFNTENGNCLPSEQRLETSPLEVSPLSEQMLDSFYQGSSDSYYWSNGQQEIFTSPAGLGVETPVGPNNTPIQNSVSSSKFENLPSNINNNPPTHWFPGPNNHVILDNNQNAFEYHSFHNPILSTMPTNLSPSVWTTSFVTNVNQTENSEESGMQSLSIDLSCLQISAESNNQLNFSQENSLISPTTENPVGESVNTKNNLTPQSPYPSGFDKENPAVDEEGETDGWEQW</sequence>
<name>A0A9N9H419_9GLOM</name>
<dbReference type="Pfam" id="PF00046">
    <property type="entry name" value="Homeodomain"/>
    <property type="match status" value="1"/>
</dbReference>
<dbReference type="PROSITE" id="PS50071">
    <property type="entry name" value="HOMEOBOX_2"/>
    <property type="match status" value="1"/>
</dbReference>
<dbReference type="SUPFAM" id="SSF46689">
    <property type="entry name" value="Homeodomain-like"/>
    <property type="match status" value="1"/>
</dbReference>
<comment type="subcellular location">
    <subcellularLocation>
        <location evidence="1 5 6">Nucleus</location>
    </subcellularLocation>
</comment>
<evidence type="ECO:0000256" key="7">
    <source>
        <dbReference type="SAM" id="MobiDB-lite"/>
    </source>
</evidence>
<dbReference type="AlphaFoldDB" id="A0A9N9H419"/>
<dbReference type="GO" id="GO:0000978">
    <property type="term" value="F:RNA polymerase II cis-regulatory region sequence-specific DNA binding"/>
    <property type="evidence" value="ECO:0007669"/>
    <property type="project" value="TreeGrafter"/>
</dbReference>
<proteinExistence type="predicted"/>
<evidence type="ECO:0000256" key="4">
    <source>
        <dbReference type="ARBA" id="ARBA00023242"/>
    </source>
</evidence>
<keyword evidence="2 5" id="KW-0238">DNA-binding</keyword>
<dbReference type="PANTHER" id="PTHR24324">
    <property type="entry name" value="HOMEOBOX PROTEIN HHEX"/>
    <property type="match status" value="1"/>
</dbReference>
<gene>
    <name evidence="9" type="ORF">AMORRO_LOCUS9990</name>
</gene>
<feature type="DNA-binding region" description="Homeobox" evidence="5">
    <location>
        <begin position="95"/>
        <end position="154"/>
    </location>
</feature>
<feature type="region of interest" description="Disordered" evidence="7">
    <location>
        <begin position="462"/>
        <end position="510"/>
    </location>
</feature>
<dbReference type="SMART" id="SM00389">
    <property type="entry name" value="HOX"/>
    <property type="match status" value="1"/>
</dbReference>
<dbReference type="Gene3D" id="1.10.10.60">
    <property type="entry name" value="Homeodomain-like"/>
    <property type="match status" value="1"/>
</dbReference>
<feature type="compositionally biased region" description="Polar residues" evidence="7">
    <location>
        <begin position="462"/>
        <end position="484"/>
    </location>
</feature>
<feature type="compositionally biased region" description="Acidic residues" evidence="7">
    <location>
        <begin position="497"/>
        <end position="510"/>
    </location>
</feature>
<dbReference type="PROSITE" id="PS00027">
    <property type="entry name" value="HOMEOBOX_1"/>
    <property type="match status" value="1"/>
</dbReference>
<evidence type="ECO:0000256" key="5">
    <source>
        <dbReference type="PROSITE-ProRule" id="PRU00108"/>
    </source>
</evidence>
<feature type="compositionally biased region" description="Low complexity" evidence="7">
    <location>
        <begin position="187"/>
        <end position="202"/>
    </location>
</feature>
<feature type="region of interest" description="Disordered" evidence="7">
    <location>
        <begin position="55"/>
        <end position="81"/>
    </location>
</feature>
<dbReference type="InterPro" id="IPR017970">
    <property type="entry name" value="Homeobox_CS"/>
</dbReference>
<accession>A0A9N9H419</accession>
<comment type="caution">
    <text evidence="9">The sequence shown here is derived from an EMBL/GenBank/DDBJ whole genome shotgun (WGS) entry which is preliminary data.</text>
</comment>
<dbReference type="Proteomes" id="UP000789342">
    <property type="component" value="Unassembled WGS sequence"/>
</dbReference>
<evidence type="ECO:0000259" key="8">
    <source>
        <dbReference type="PROSITE" id="PS50071"/>
    </source>
</evidence>
<evidence type="ECO:0000256" key="3">
    <source>
        <dbReference type="ARBA" id="ARBA00023155"/>
    </source>
</evidence>
<dbReference type="EMBL" id="CAJVPV010010481">
    <property type="protein sequence ID" value="CAG8651605.1"/>
    <property type="molecule type" value="Genomic_DNA"/>
</dbReference>
<evidence type="ECO:0000256" key="6">
    <source>
        <dbReference type="RuleBase" id="RU000682"/>
    </source>
</evidence>
<evidence type="ECO:0000256" key="2">
    <source>
        <dbReference type="ARBA" id="ARBA00023125"/>
    </source>
</evidence>
<evidence type="ECO:0000313" key="9">
    <source>
        <dbReference type="EMBL" id="CAG8651605.1"/>
    </source>
</evidence>
<keyword evidence="4 5" id="KW-0539">Nucleus</keyword>
<dbReference type="PANTHER" id="PTHR24324:SF5">
    <property type="entry name" value="HEMATOPOIETICALLY-EXPRESSED HOMEOBOX PROTEIN HHEX"/>
    <property type="match status" value="1"/>
</dbReference>
<feature type="region of interest" description="Disordered" evidence="7">
    <location>
        <begin position="187"/>
        <end position="212"/>
    </location>
</feature>
<dbReference type="OrthoDB" id="6159439at2759"/>
<dbReference type="GO" id="GO:0030154">
    <property type="term" value="P:cell differentiation"/>
    <property type="evidence" value="ECO:0007669"/>
    <property type="project" value="TreeGrafter"/>
</dbReference>
<reference evidence="9" key="1">
    <citation type="submission" date="2021-06" db="EMBL/GenBank/DDBJ databases">
        <authorList>
            <person name="Kallberg Y."/>
            <person name="Tangrot J."/>
            <person name="Rosling A."/>
        </authorList>
    </citation>
    <scope>NUCLEOTIDE SEQUENCE</scope>
    <source>
        <strain evidence="9">CL551</strain>
    </source>
</reference>
<dbReference type="GO" id="GO:0000981">
    <property type="term" value="F:DNA-binding transcription factor activity, RNA polymerase II-specific"/>
    <property type="evidence" value="ECO:0007669"/>
    <property type="project" value="InterPro"/>
</dbReference>
<dbReference type="CDD" id="cd00086">
    <property type="entry name" value="homeodomain"/>
    <property type="match status" value="1"/>
</dbReference>
<keyword evidence="10" id="KW-1185">Reference proteome</keyword>
<organism evidence="9 10">
    <name type="scientific">Acaulospora morrowiae</name>
    <dbReference type="NCBI Taxonomy" id="94023"/>
    <lineage>
        <taxon>Eukaryota</taxon>
        <taxon>Fungi</taxon>
        <taxon>Fungi incertae sedis</taxon>
        <taxon>Mucoromycota</taxon>
        <taxon>Glomeromycotina</taxon>
        <taxon>Glomeromycetes</taxon>
        <taxon>Diversisporales</taxon>
        <taxon>Acaulosporaceae</taxon>
        <taxon>Acaulospora</taxon>
    </lineage>
</organism>
<feature type="domain" description="Homeobox" evidence="8">
    <location>
        <begin position="93"/>
        <end position="153"/>
    </location>
</feature>